<dbReference type="PROSITE" id="PS51163">
    <property type="entry name" value="YRDC"/>
    <property type="match status" value="1"/>
</dbReference>
<dbReference type="RefSeq" id="WP_310329568.1">
    <property type="nucleotide sequence ID" value="NZ_JAVDXV010000005.1"/>
</dbReference>
<dbReference type="Pfam" id="PF01300">
    <property type="entry name" value="Sua5_yciO_yrdC"/>
    <property type="match status" value="1"/>
</dbReference>
<dbReference type="InterPro" id="IPR017945">
    <property type="entry name" value="DHBP_synth_RibB-like_a/b_dom"/>
</dbReference>
<comment type="caution">
    <text evidence="2">The sequence shown here is derived from an EMBL/GenBank/DDBJ whole genome shotgun (WGS) entry which is preliminary data.</text>
</comment>
<keyword evidence="3" id="KW-1185">Reference proteome</keyword>
<dbReference type="Gene3D" id="3.90.870.10">
    <property type="entry name" value="DHBP synthase"/>
    <property type="match status" value="1"/>
</dbReference>
<dbReference type="PANTHER" id="PTHR42828">
    <property type="entry name" value="DHBP SYNTHASE RIBB-LIKE ALPHA/BETA DOMAIN-CONTAINING PROTEIN"/>
    <property type="match status" value="1"/>
</dbReference>
<accession>A0ABU2AAZ6</accession>
<name>A0ABU2AAZ6_9BURK</name>
<reference evidence="2 3" key="1">
    <citation type="submission" date="2023-07" db="EMBL/GenBank/DDBJ databases">
        <title>Sorghum-associated microbial communities from plants grown in Nebraska, USA.</title>
        <authorList>
            <person name="Schachtman D."/>
        </authorList>
    </citation>
    <scope>NUCLEOTIDE SEQUENCE [LARGE SCALE GENOMIC DNA]</scope>
    <source>
        <strain evidence="2 3">BE316</strain>
    </source>
</reference>
<organism evidence="2 3">
    <name type="scientific">Roseateles asaccharophilus</name>
    <dbReference type="NCBI Taxonomy" id="582607"/>
    <lineage>
        <taxon>Bacteria</taxon>
        <taxon>Pseudomonadati</taxon>
        <taxon>Pseudomonadota</taxon>
        <taxon>Betaproteobacteria</taxon>
        <taxon>Burkholderiales</taxon>
        <taxon>Sphaerotilaceae</taxon>
        <taxon>Roseateles</taxon>
    </lineage>
</organism>
<feature type="domain" description="YrdC-like" evidence="1">
    <location>
        <begin position="16"/>
        <end position="206"/>
    </location>
</feature>
<dbReference type="InterPro" id="IPR006070">
    <property type="entry name" value="Sua5-like_dom"/>
</dbReference>
<dbReference type="Proteomes" id="UP001180825">
    <property type="component" value="Unassembled WGS sequence"/>
</dbReference>
<sequence length="206" mass="22204">MPRFQHLVVHPGNPQPRLLQQAAERLRDGDIALLPTVAGYLLGCRLEDKAASQRLTRLAALDDRDPPVLLCRDLAQAAAWLHIDDQAYRAIRQRAPGTASFTLPCTRRVPRRLASGAKGVALLYFAGHAASQELLQLLDEPLLLALPPSGAGAGCVEQAPATWHHGMDLAINAGLLPALAVFPPRRGREPSAHNDRLVAEVVPLAC</sequence>
<dbReference type="EMBL" id="JAVDXV010000005">
    <property type="protein sequence ID" value="MDR7333657.1"/>
    <property type="molecule type" value="Genomic_DNA"/>
</dbReference>
<evidence type="ECO:0000259" key="1">
    <source>
        <dbReference type="PROSITE" id="PS51163"/>
    </source>
</evidence>
<dbReference type="SUPFAM" id="SSF55821">
    <property type="entry name" value="YrdC/RibB"/>
    <property type="match status" value="1"/>
</dbReference>
<dbReference type="PANTHER" id="PTHR42828:SF3">
    <property type="entry name" value="THREONYLCARBAMOYL-AMP SYNTHASE"/>
    <property type="match status" value="1"/>
</dbReference>
<evidence type="ECO:0000313" key="3">
    <source>
        <dbReference type="Proteomes" id="UP001180825"/>
    </source>
</evidence>
<dbReference type="InterPro" id="IPR052532">
    <property type="entry name" value="SUA5_domain"/>
</dbReference>
<evidence type="ECO:0000313" key="2">
    <source>
        <dbReference type="EMBL" id="MDR7333657.1"/>
    </source>
</evidence>
<protein>
    <recommendedName>
        <fullName evidence="1">YrdC-like domain-containing protein</fullName>
    </recommendedName>
</protein>
<gene>
    <name evidence="2" type="ORF">J2X21_002799</name>
</gene>
<proteinExistence type="predicted"/>